<keyword evidence="7" id="KW-1185">Reference proteome</keyword>
<dbReference type="HOGENOM" id="CLU_2090405_0_0_1"/>
<keyword evidence="3" id="KW-0325">Glycoprotein</keyword>
<dbReference type="InterPro" id="IPR015919">
    <property type="entry name" value="Cadherin-like_sf"/>
</dbReference>
<feature type="signal peptide" evidence="4">
    <location>
        <begin position="1"/>
        <end position="30"/>
    </location>
</feature>
<feature type="domain" description="Cadherin N-terminal" evidence="5">
    <location>
        <begin position="33"/>
        <end position="115"/>
    </location>
</feature>
<dbReference type="GeneTree" id="ENSGT00940000164725"/>
<protein>
    <recommendedName>
        <fullName evidence="5">Cadherin N-terminal domain-containing protein</fullName>
    </recommendedName>
</protein>
<evidence type="ECO:0000256" key="3">
    <source>
        <dbReference type="ARBA" id="ARBA00023180"/>
    </source>
</evidence>
<dbReference type="PANTHER" id="PTHR24028:SF288">
    <property type="entry name" value="PROTOCADHERIN ALPHA-C2-LIKE-RELATED"/>
    <property type="match status" value="1"/>
</dbReference>
<dbReference type="InterPro" id="IPR050174">
    <property type="entry name" value="Protocadherin/Cadherin-CA"/>
</dbReference>
<comment type="subcellular location">
    <subcellularLocation>
        <location evidence="1">Membrane</location>
    </subcellularLocation>
</comment>
<organism evidence="6 7">
    <name type="scientific">Tetraodon nigroviridis</name>
    <name type="common">Spotted green pufferfish</name>
    <name type="synonym">Chelonodon nigroviridis</name>
    <dbReference type="NCBI Taxonomy" id="99883"/>
    <lineage>
        <taxon>Eukaryota</taxon>
        <taxon>Metazoa</taxon>
        <taxon>Chordata</taxon>
        <taxon>Craniata</taxon>
        <taxon>Vertebrata</taxon>
        <taxon>Euteleostomi</taxon>
        <taxon>Actinopterygii</taxon>
        <taxon>Neopterygii</taxon>
        <taxon>Teleostei</taxon>
        <taxon>Neoteleostei</taxon>
        <taxon>Acanthomorphata</taxon>
        <taxon>Eupercaria</taxon>
        <taxon>Tetraodontiformes</taxon>
        <taxon>Tetradontoidea</taxon>
        <taxon>Tetraodontidae</taxon>
        <taxon>Tetraodon</taxon>
    </lineage>
</organism>
<dbReference type="GO" id="GO:0007155">
    <property type="term" value="P:cell adhesion"/>
    <property type="evidence" value="ECO:0007669"/>
    <property type="project" value="TreeGrafter"/>
</dbReference>
<reference evidence="6" key="3">
    <citation type="submission" date="2025-09" db="UniProtKB">
        <authorList>
            <consortium name="Ensembl"/>
        </authorList>
    </citation>
    <scope>IDENTIFICATION</scope>
</reference>
<evidence type="ECO:0000313" key="7">
    <source>
        <dbReference type="Proteomes" id="UP000007303"/>
    </source>
</evidence>
<dbReference type="Gene3D" id="2.60.40.60">
    <property type="entry name" value="Cadherins"/>
    <property type="match status" value="1"/>
</dbReference>
<evidence type="ECO:0000256" key="1">
    <source>
        <dbReference type="ARBA" id="ARBA00004370"/>
    </source>
</evidence>
<evidence type="ECO:0000256" key="2">
    <source>
        <dbReference type="ARBA" id="ARBA00023136"/>
    </source>
</evidence>
<dbReference type="InterPro" id="IPR013164">
    <property type="entry name" value="Cadherin_N"/>
</dbReference>
<feature type="chain" id="PRO_5046174751" description="Cadherin N-terminal domain-containing protein" evidence="4">
    <location>
        <begin position="31"/>
        <end position="117"/>
    </location>
</feature>
<dbReference type="Pfam" id="PF08266">
    <property type="entry name" value="Cadherin_2"/>
    <property type="match status" value="1"/>
</dbReference>
<evidence type="ECO:0000259" key="5">
    <source>
        <dbReference type="Pfam" id="PF08266"/>
    </source>
</evidence>
<sequence length="117" mass="13220">MCQRAPVTMRQYKRYVAIMALLSFVSRTSASVTHYSIPEEMKEGSVVANLATDLGLGVKTLNQRKMRLDIIANKKYLDVNKETGELYIVEKIDRENICNTKSSASCYLKLEVILDSP</sequence>
<keyword evidence="4" id="KW-0732">Signal</keyword>
<dbReference type="GO" id="GO:0005509">
    <property type="term" value="F:calcium ion binding"/>
    <property type="evidence" value="ECO:0007669"/>
    <property type="project" value="InterPro"/>
</dbReference>
<evidence type="ECO:0000256" key="4">
    <source>
        <dbReference type="SAM" id="SignalP"/>
    </source>
</evidence>
<dbReference type="PANTHER" id="PTHR24028">
    <property type="entry name" value="CADHERIN-87A"/>
    <property type="match status" value="1"/>
</dbReference>
<name>H3BYC8_TETNG</name>
<dbReference type="GO" id="GO:0005886">
    <property type="term" value="C:plasma membrane"/>
    <property type="evidence" value="ECO:0007669"/>
    <property type="project" value="TreeGrafter"/>
</dbReference>
<proteinExistence type="predicted"/>
<dbReference type="Proteomes" id="UP000007303">
    <property type="component" value="Unassembled WGS sequence"/>
</dbReference>
<dbReference type="Ensembl" id="ENSTNIT00000004115.1">
    <property type="protein sequence ID" value="ENSTNIP00000000994.1"/>
    <property type="gene ID" value="ENSTNIG00000001533.1"/>
</dbReference>
<dbReference type="InParanoid" id="H3BYC8"/>
<reference evidence="6" key="2">
    <citation type="submission" date="2025-08" db="UniProtKB">
        <authorList>
            <consortium name="Ensembl"/>
        </authorList>
    </citation>
    <scope>IDENTIFICATION</scope>
</reference>
<keyword evidence="2" id="KW-0472">Membrane</keyword>
<accession>H3BYC8</accession>
<dbReference type="SUPFAM" id="SSF49313">
    <property type="entry name" value="Cadherin-like"/>
    <property type="match status" value="1"/>
</dbReference>
<dbReference type="AlphaFoldDB" id="H3BYC8"/>
<reference evidence="7" key="1">
    <citation type="journal article" date="2004" name="Nature">
        <title>Genome duplication in the teleost fish Tetraodon nigroviridis reveals the early vertebrate proto-karyotype.</title>
        <authorList>
            <person name="Jaillon O."/>
            <person name="Aury J.-M."/>
            <person name="Brunet F."/>
            <person name="Petit J.-L."/>
            <person name="Stange-Thomann N."/>
            <person name="Mauceli E."/>
            <person name="Bouneau L."/>
            <person name="Fischer C."/>
            <person name="Ozouf-Costaz C."/>
            <person name="Bernot A."/>
            <person name="Nicaud S."/>
            <person name="Jaffe D."/>
            <person name="Fisher S."/>
            <person name="Lutfalla G."/>
            <person name="Dossat C."/>
            <person name="Segurens B."/>
            <person name="Dasilva C."/>
            <person name="Salanoubat M."/>
            <person name="Levy M."/>
            <person name="Boudet N."/>
            <person name="Castellano S."/>
            <person name="Anthouard V."/>
            <person name="Jubin C."/>
            <person name="Castelli V."/>
            <person name="Katinka M."/>
            <person name="Vacherie B."/>
            <person name="Biemont C."/>
            <person name="Skalli Z."/>
            <person name="Cattolico L."/>
            <person name="Poulain J."/>
            <person name="De Berardinis V."/>
            <person name="Cruaud C."/>
            <person name="Duprat S."/>
            <person name="Brottier P."/>
            <person name="Coutanceau J.-P."/>
            <person name="Gouzy J."/>
            <person name="Parra G."/>
            <person name="Lardier G."/>
            <person name="Chapple C."/>
            <person name="McKernan K.J."/>
            <person name="McEwan P."/>
            <person name="Bosak S."/>
            <person name="Kellis M."/>
            <person name="Volff J.-N."/>
            <person name="Guigo R."/>
            <person name="Zody M.C."/>
            <person name="Mesirov J."/>
            <person name="Lindblad-Toh K."/>
            <person name="Birren B."/>
            <person name="Nusbaum C."/>
            <person name="Kahn D."/>
            <person name="Robinson-Rechavi M."/>
            <person name="Laudet V."/>
            <person name="Schachter V."/>
            <person name="Quetier F."/>
            <person name="Saurin W."/>
            <person name="Scarpelli C."/>
            <person name="Wincker P."/>
            <person name="Lander E.S."/>
            <person name="Weissenbach J."/>
            <person name="Roest Crollius H."/>
        </authorList>
    </citation>
    <scope>NUCLEOTIDE SEQUENCE [LARGE SCALE GENOMIC DNA]</scope>
</reference>
<dbReference type="OMA" id="PRALWHC"/>
<dbReference type="CDD" id="cd11304">
    <property type="entry name" value="Cadherin_repeat"/>
    <property type="match status" value="1"/>
</dbReference>
<evidence type="ECO:0000313" key="6">
    <source>
        <dbReference type="Ensembl" id="ENSTNIP00000000994.1"/>
    </source>
</evidence>